<evidence type="ECO:0000259" key="5">
    <source>
        <dbReference type="PROSITE" id="PS01124"/>
    </source>
</evidence>
<name>A0A5K7X379_9BACT</name>
<dbReference type="AlphaFoldDB" id="A0A5K7X379"/>
<accession>A0A5K7X379</accession>
<dbReference type="InterPro" id="IPR018060">
    <property type="entry name" value="HTH_AraC"/>
</dbReference>
<dbReference type="Gene3D" id="1.10.10.60">
    <property type="entry name" value="Homeodomain-like"/>
    <property type="match status" value="1"/>
</dbReference>
<evidence type="ECO:0000256" key="2">
    <source>
        <dbReference type="ARBA" id="ARBA00023125"/>
    </source>
</evidence>
<evidence type="ECO:0000256" key="1">
    <source>
        <dbReference type="ARBA" id="ARBA00023015"/>
    </source>
</evidence>
<evidence type="ECO:0000256" key="3">
    <source>
        <dbReference type="ARBA" id="ARBA00023163"/>
    </source>
</evidence>
<dbReference type="EMBL" id="AP021861">
    <property type="protein sequence ID" value="BBO30815.1"/>
    <property type="molecule type" value="Genomic_DNA"/>
</dbReference>
<proteinExistence type="predicted"/>
<dbReference type="Pfam" id="PF02311">
    <property type="entry name" value="AraC_binding"/>
    <property type="match status" value="1"/>
</dbReference>
<dbReference type="SMART" id="SM00342">
    <property type="entry name" value="HTH_ARAC"/>
    <property type="match status" value="1"/>
</dbReference>
<keyword evidence="2" id="KW-0238">DNA-binding</keyword>
<evidence type="ECO:0000313" key="7">
    <source>
        <dbReference type="Proteomes" id="UP000326837"/>
    </source>
</evidence>
<dbReference type="InterPro" id="IPR050204">
    <property type="entry name" value="AraC_XylS_family_regulators"/>
</dbReference>
<feature type="region of interest" description="Disordered" evidence="4">
    <location>
        <begin position="288"/>
        <end position="321"/>
    </location>
</feature>
<dbReference type="GO" id="GO:0003700">
    <property type="term" value="F:DNA-binding transcription factor activity"/>
    <property type="evidence" value="ECO:0007669"/>
    <property type="project" value="InterPro"/>
</dbReference>
<dbReference type="Pfam" id="PF12833">
    <property type="entry name" value="HTH_18"/>
    <property type="match status" value="1"/>
</dbReference>
<feature type="domain" description="HTH araC/xylS-type" evidence="5">
    <location>
        <begin position="202"/>
        <end position="300"/>
    </location>
</feature>
<keyword evidence="3" id="KW-0804">Transcription</keyword>
<dbReference type="SUPFAM" id="SSF51215">
    <property type="entry name" value="Regulatory protein AraC"/>
    <property type="match status" value="1"/>
</dbReference>
<dbReference type="InterPro" id="IPR009057">
    <property type="entry name" value="Homeodomain-like_sf"/>
</dbReference>
<dbReference type="SUPFAM" id="SSF46689">
    <property type="entry name" value="Homeodomain-like"/>
    <property type="match status" value="1"/>
</dbReference>
<gene>
    <name evidence="6" type="ORF">PLANPX_0427</name>
</gene>
<organism evidence="6 7">
    <name type="scientific">Lacipirellula parvula</name>
    <dbReference type="NCBI Taxonomy" id="2650471"/>
    <lineage>
        <taxon>Bacteria</taxon>
        <taxon>Pseudomonadati</taxon>
        <taxon>Planctomycetota</taxon>
        <taxon>Planctomycetia</taxon>
        <taxon>Pirellulales</taxon>
        <taxon>Lacipirellulaceae</taxon>
        <taxon>Lacipirellula</taxon>
    </lineage>
</organism>
<dbReference type="Proteomes" id="UP000326837">
    <property type="component" value="Chromosome"/>
</dbReference>
<reference evidence="7" key="1">
    <citation type="submission" date="2019-10" db="EMBL/GenBank/DDBJ databases">
        <title>Lacipirellula parvula gen. nov., sp. nov., representing a lineage of planctomycetes widespread in freshwater anoxic habitats, and description of the family Lacipirellulaceae.</title>
        <authorList>
            <person name="Dedysh S.N."/>
            <person name="Kulichevskaya I.S."/>
            <person name="Beletsky A.V."/>
            <person name="Rakitin A.L."/>
            <person name="Mardanov A.V."/>
            <person name="Ivanova A.A."/>
            <person name="Saltykova V.X."/>
            <person name="Rijpstra W.I.C."/>
            <person name="Sinninghe Damste J.S."/>
            <person name="Ravin N.V."/>
        </authorList>
    </citation>
    <scope>NUCLEOTIDE SEQUENCE [LARGE SCALE GENOMIC DNA]</scope>
    <source>
        <strain evidence="7">PX69</strain>
    </source>
</reference>
<keyword evidence="1" id="KW-0805">Transcription regulation</keyword>
<dbReference type="InterPro" id="IPR003313">
    <property type="entry name" value="AraC-bd"/>
</dbReference>
<protein>
    <recommendedName>
        <fullName evidence="5">HTH araC/xylS-type domain-containing protein</fullName>
    </recommendedName>
</protein>
<evidence type="ECO:0000313" key="6">
    <source>
        <dbReference type="EMBL" id="BBO30815.1"/>
    </source>
</evidence>
<dbReference type="RefSeq" id="WP_152097080.1">
    <property type="nucleotide sequence ID" value="NZ_AP021861.1"/>
</dbReference>
<dbReference type="KEGG" id="lpav:PLANPX_0427"/>
<dbReference type="PANTHER" id="PTHR46796">
    <property type="entry name" value="HTH-TYPE TRANSCRIPTIONAL ACTIVATOR RHAS-RELATED"/>
    <property type="match status" value="1"/>
</dbReference>
<dbReference type="InterPro" id="IPR037923">
    <property type="entry name" value="HTH-like"/>
</dbReference>
<evidence type="ECO:0000256" key="4">
    <source>
        <dbReference type="SAM" id="MobiDB-lite"/>
    </source>
</evidence>
<dbReference type="GO" id="GO:0043565">
    <property type="term" value="F:sequence-specific DNA binding"/>
    <property type="evidence" value="ECO:0007669"/>
    <property type="project" value="InterPro"/>
</dbReference>
<dbReference type="PROSITE" id="PS01124">
    <property type="entry name" value="HTH_ARAC_FAMILY_2"/>
    <property type="match status" value="1"/>
</dbReference>
<keyword evidence="7" id="KW-1185">Reference proteome</keyword>
<sequence length="321" mass="35877">MAELESFFRYFPVDDDLLRCGAYVTGAGAATILPGAPYPPFGHPALYHFDWRRGRTLPEFQMVLVAQGAGEFESELTPAVRFTGPTLLWLFPGVWHRYRPVQSVGWNERWFSYNGELVHRLWTQGMIDPVRAVAPLDAKSTLVGKFEMQLEQIRTNAMSQTALYSLQVLRLVAEAIEAVAAANDATVAGSSPSQRFEDSVVVDALRIIRTRSHRAISIDDVAEELAVARRTLDRRFAAATGRSILEEINDCRLNRAKRLLAETDLSLRSIANQVGFSSPERMGLLFGRREGMSPSEFRSRRTRHGSAVAASRQPRSAQPSR</sequence>